<gene>
    <name evidence="9" type="ORF">AKAME5_000200100</name>
</gene>
<feature type="domain" description="ELK" evidence="8">
    <location>
        <begin position="1682"/>
        <end position="1703"/>
    </location>
</feature>
<feature type="compositionally biased region" description="Basic and acidic residues" evidence="7">
    <location>
        <begin position="3288"/>
        <end position="3299"/>
    </location>
</feature>
<feature type="compositionally biased region" description="Polar residues" evidence="7">
    <location>
        <begin position="3951"/>
        <end position="3967"/>
    </location>
</feature>
<feature type="domain" description="ELK" evidence="8">
    <location>
        <begin position="930"/>
        <end position="950"/>
    </location>
</feature>
<dbReference type="Proteomes" id="UP001279410">
    <property type="component" value="Unassembled WGS sequence"/>
</dbReference>
<feature type="domain" description="ELK" evidence="8">
    <location>
        <begin position="1416"/>
        <end position="1437"/>
    </location>
</feature>
<feature type="compositionally biased region" description="Polar residues" evidence="7">
    <location>
        <begin position="52"/>
        <end position="61"/>
    </location>
</feature>
<feature type="compositionally biased region" description="Basic and acidic residues" evidence="7">
    <location>
        <begin position="2800"/>
        <end position="2813"/>
    </location>
</feature>
<name>A0AAD3M5F7_LATJO</name>
<feature type="coiled-coil region" evidence="6">
    <location>
        <begin position="2892"/>
        <end position="2951"/>
    </location>
</feature>
<feature type="coiled-coil region" evidence="6">
    <location>
        <begin position="1781"/>
        <end position="1871"/>
    </location>
</feature>
<feature type="compositionally biased region" description="Polar residues" evidence="7">
    <location>
        <begin position="3984"/>
        <end position="3999"/>
    </location>
</feature>
<evidence type="ECO:0000259" key="8">
    <source>
        <dbReference type="SMART" id="SM01188"/>
    </source>
</evidence>
<feature type="domain" description="ELK" evidence="8">
    <location>
        <begin position="563"/>
        <end position="583"/>
    </location>
</feature>
<dbReference type="GO" id="GO:0003677">
    <property type="term" value="F:DNA binding"/>
    <property type="evidence" value="ECO:0007669"/>
    <property type="project" value="InterPro"/>
</dbReference>
<feature type="compositionally biased region" description="Basic and acidic residues" evidence="7">
    <location>
        <begin position="62"/>
        <end position="85"/>
    </location>
</feature>
<dbReference type="GO" id="GO:0007165">
    <property type="term" value="P:signal transduction"/>
    <property type="evidence" value="ECO:0007669"/>
    <property type="project" value="InterPro"/>
</dbReference>
<feature type="compositionally biased region" description="Polar residues" evidence="7">
    <location>
        <begin position="205"/>
        <end position="225"/>
    </location>
</feature>
<feature type="compositionally biased region" description="Basic and acidic residues" evidence="7">
    <location>
        <begin position="232"/>
        <end position="245"/>
    </location>
</feature>
<feature type="coiled-coil region" evidence="6">
    <location>
        <begin position="691"/>
        <end position="966"/>
    </location>
</feature>
<reference evidence="9" key="1">
    <citation type="submission" date="2022-08" db="EMBL/GenBank/DDBJ databases">
        <title>Genome sequencing of akame (Lates japonicus).</title>
        <authorList>
            <person name="Hashiguchi Y."/>
            <person name="Takahashi H."/>
        </authorList>
    </citation>
    <scope>NUCLEOTIDE SEQUENCE</scope>
    <source>
        <strain evidence="9">Kochi</strain>
    </source>
</reference>
<feature type="coiled-coil region" evidence="6">
    <location>
        <begin position="112"/>
        <end position="174"/>
    </location>
</feature>
<feature type="region of interest" description="Disordered" evidence="7">
    <location>
        <begin position="3949"/>
        <end position="4007"/>
    </location>
</feature>
<dbReference type="PANTHER" id="PTHR44981:SF3">
    <property type="entry name" value="PERICENTRIN"/>
    <property type="match status" value="1"/>
</dbReference>
<evidence type="ECO:0000256" key="6">
    <source>
        <dbReference type="SAM" id="Coils"/>
    </source>
</evidence>
<evidence type="ECO:0000256" key="2">
    <source>
        <dbReference type="ARBA" id="ARBA00022490"/>
    </source>
</evidence>
<feature type="region of interest" description="Disordered" evidence="7">
    <location>
        <begin position="3719"/>
        <end position="3774"/>
    </location>
</feature>
<accession>A0AAD3M5F7</accession>
<feature type="compositionally biased region" description="Polar residues" evidence="7">
    <location>
        <begin position="2141"/>
        <end position="2153"/>
    </location>
</feature>
<feature type="domain" description="ELK" evidence="8">
    <location>
        <begin position="1867"/>
        <end position="1888"/>
    </location>
</feature>
<feature type="coiled-coil region" evidence="6">
    <location>
        <begin position="2830"/>
        <end position="2864"/>
    </location>
</feature>
<feature type="compositionally biased region" description="Basic and acidic residues" evidence="7">
    <location>
        <begin position="3416"/>
        <end position="3429"/>
    </location>
</feature>
<sequence length="4034" mass="465865">MPRNQSLASFRQKRAKSDSAGAAKKTQKRKGQAVSQNDSSTQDRHVEAAPPSANNTELNNKTNHEKPPKPEKSEVPQSQRQKDDPPTLEQSPSPVEELRDEELLALTGKEQLKQLQEAVEKRNEIIAKLSSNLQEALASRDQVQLEAQSLTGQIQALQRQLQQTSAEFLRIKSQSGAEVLNAHRQQPQHGHCSQNADLNHKEPPSQGSESGGPASQSSVEGFSTDSDSEADTVVHKLKAELEEERQNSQRIFADLAEEMEKHQHVLSLLEKEKKGREDERKEREAQLQDLQTQLSQVQSRCLEMQQYKEEKEKLNREVLELRTRLQEEEDAERRFSEEVATSTLHLRSLEEERQRQEEELQRLKEEHREEVERVRKLLEEREKELKCREEEVMGLKASKNRQNQAKAGFSCDESIIIDEANLESRPDQDSMNVSIPGDIMMERYLSSVPLAHSQSSVVNESFEHCSQLDISADYSFELNSEVLGDEPLLSITNRLLEENDNLRDISSSQCYVPVADDSNPQSLSQWLHNSTSKSEELGMSKLSEQHFEETDLEKELLNQQCAELREELALKDRDLDVLREEVIKSAEELEEARSRWAQVTEELRQALWELEEEKEKRRHIEEEMNLKAHEQDNLKNKLSALMEEREKENAAVLTGTEAAETLLLVPDTALSEEVDKPVGGLKKEQENEAALQSHQKQQELLESSLQDIKQNADSVKQSPELSDDNKLQTLQAHCDHLMSELEETKTKLKAALSSQSTMELEETLKELETTRAQVLNVQTEVERLQKELEKNQESLDSAEKEKGELESQIFCLKQNLANVEEAQAQAMQEREEHRRKEEEMDDRIKKMEQVLEEELEQFENLLKAKDVELAEEKEKWEEERQEKEKELLDVRHLMEEQRREREEEVKVLLEKQVLAVDEAREKLKTSHQQEIKDLLEKHQQEISELNTHLETELLKLQASMEEEQKRQISLIKQVTEREHERMVSELTVKHSAELSQLKTELSLELRESMEAAHQAELQQAQAQKTLELEALRLSLTSVHTSQLERSQVNLQQEQESALTKVQASLRETFTQESAHLQARHQLELEQLRQQNQKQLERLRELHQRDMDELKQQWETRVAQERASMEEKQAKDIQALRLQLEKEAESTQSNLQTSLSETQYSLAATQKELASTQASLTQINKALFEAQAALSQTQSELQESKTKLEELQTSSKEENQKLEEELNQALADRDAAACSLEELVSSHKAVLQEKEQQALHLEEKEKQLQQEVLRLQEEKTLLKQSSEQEVGQLWTQLESMRTSRQELGELKEQLLARSSRVDDIERLKTEFNEQKREIKEQNEAELESLRRYFEQRLQATEESHREEIALLQLRLVESALEESVLKTANDSSISQDEAEEEKDVLSDTSIRLEKHKELLESLRLQLEEKHSVELANLQSSLALSFKDEVQQVRSDLTDYYYKELQEMKTRHALELEQLKAKLSDSHLRELTRIRLDAARQVEMEVEQRLWCHTEELQTRMTIIHALENRLAASSEQHDAEMKKNTQKLKQEFSGELICQEEALKQERECVQEEMKRLREELQEKHEAEISVLRSDLGRETEKERTRLEKALHEEREKLKSLQAALDNDESPQVLIVRQRLEAQYDSELQKAKSCMASEIKELTALLQEQGEERLHEAQERFQEEKALLEQHLVQKYEISLTELKNKHQTELEHERATLLNKHSLEMNTLNAKHKAQLDSLSASHRDQLAAMTVDLESKHNAETVALEASLNAKRKADLEGLEAMFQETNQAQLEALEAELTRKHQEERDELEKRMLGNMDTLEATYLKEVQTLRDEVEQLEERHRQDQNCQRSEHRQLLERHAAEQLSLREELRKELAQVHMEKFSAMAAELSHVHKTELAAQKEALDIEHCKALETLKKQVLELEQQHSTALQELSLTYTAEKEQLIGKHQLQLQELRSASARELEACRREHEEESSRQRQHFLEEVELLKVQSEERLQDRINQLKTEFEAQKDAELEDLRRSFTSEQEKKEQSYTDKMSQLTAQLQQLDAVVAQLRAEVGCLQGELEGKRAEMETLDTLLQRRERESQEGGNLLKMLTDDLHTAKDERHKLYKANEKLSKVLIEMVRNTIATEELIGQKISARAKTSPQATHQRSTAGIKDAQESGISVADLSSEDLELTQLLCESLLISDAQINPGGEEAALNACSRLRQTVNTLLELLNQANTQLEQTHDVHLSLEEKFSQGWEDSAQLLGQHKLLLEQLDQEAKMKSQLQLELHKAEGLLEGYVAEKAILEESLQQKEAQEERLVEELEDLKVKLHKMQSLSGELDSLRLKHQELSEEHAILLRQKEHLSAGLGEREKALLAETERLTQDRLDLQRQAEKDHSSLSQRLRALERELEEQETKGLETELHHKTHTEDLNQRVQALEKQLKHDRQFIEEQAVEREHERDEFQQEIRRLEAQLRQTASVDNKGHRFEDLVLQVESLQAIIKDKTEDHASLLAANQQSQRDLAERNEEIDKLAGRIRELEQALLNSAESNRSISQLEQELHRAKLREQELTQDKQALEQQQLSNRLQISALQSKLDETRHCYHDNARDPTQELRDALDTAQQNLHSKEQEVDVLLGQLENVQRDLNIKEVELKHLTLQLELLTNQNAAHVNELQEQIAALKETVSALTILKEQKEEQSEVEEAEEEPLPSALLQEKNQEIDHLNNEIHRLEQELENTRDTKALEVELEDRRSQVEHLQSEITRVRQDKEEEEERLHEVISTLQAELATLGPNLHEVSDSQDGDSINPSPAPSPEPHHYTIQEQERRGGPSSLKQELSLTHSASSRSLRSRLKALQSQLETAVAEKEGLERLLLTQEEEYRGHGEEFGKRLKAEREKADELQGLLTLRDAELEQAKAQNLTAQLNEKQTSEEEAQKEVLTHAEVTLAKADAALREKEAEIIGLRAELTSVKQGLSTSTERAEKLHEEGQTKDRALIDLETDNQRLKAELQRLQEDLAVQEEELAYQQRELQQLRQHCQQQDTLHHQQGYSQKDISHRAFEDTVSVSRDEASLSSPEVLRRLECSEDRIPEQLHTSVLGSRLSELSALNSTGLDLPQVKTSPRVVMEPPHSRTITPDPATQSTHSPGSVSLVSDNFSMLDSLDADKVRELEGLDLTAPPSPLGSTSSLSAPEWASDGYGSNVSSELGARLRVELEQTERLDAQFVEYLRCRGMNPTANTDSAAGSMSYSDDLLSPELQDLLKKVYQESCRILTLSQRRATSTTQPHVSDFKAFSLSQTHHHCEDSSTLLDHRDKSSSNPPPMSWQQEKRALQETVIALRELLCRMAQRHTQTEYRGEDDWHRDQLQVELQLKAELEESQKRLKCAHDTQQEQNNKIQSLRLAVEEGEEGLRREQTKIQELQQQLEQERALSLRKDREEEQRREAVHVSSEQQKSEVMALKGQVEQERVACSNLRRELQIEQSRSVLLEKRLDDAQKEIEDERQHSAHQQDLSLKEKTRLERLLTEAESRLGEIHSKLADAHRKLDEERDRCSRQVEELSRRHEADAARDRKFISDMRAQLEQERRQGEELAATADKLRAELLQSRRKWEEEDRTRREELQREQEAATRHRVAMETLKEQKQEASRALEVERERSKRQGVELAELKERLRLLKDKEREREEQWEREKRKGWQEQIERERRQERTNSKLCELELLRQQDQQRMQELQHTLAELEREEREMAAQRLSGRATGQQHKAAVPQHLQSSIHTDSAQPGSSQQNQQMPSMSLSSSSSLLERLLKENSELTERVTSLSQERATLKHRLTLLERQLRRTENELAKVTTETENRPINDVTSNSKVQRLYERYLRAESFRKALVYQKRYLLLLLGGFQECEQATLCLIAHMGARPSPPLSSQRRPLGRFRAAVRVVIAVSRMRFLTRKWQRAIRRLSISGTVNGHAPGQLGPKAEVLRQQQPRSNSDSPPNRDTVSALVPPSKSPFRLHNRSYSSMASGHSGGTSQDPERSLTEYIHHLEKVQQRLVGARPGPSVLQPDPK</sequence>
<feature type="compositionally biased region" description="Low complexity" evidence="7">
    <location>
        <begin position="3752"/>
        <end position="3774"/>
    </location>
</feature>
<feature type="region of interest" description="Disordered" evidence="7">
    <location>
        <begin position="1"/>
        <end position="99"/>
    </location>
</feature>
<comment type="subcellular location">
    <subcellularLocation>
        <location evidence="1">Cytoplasm</location>
        <location evidence="1">Cytoskeleton</location>
        <location evidence="1">Microtubule organizing center</location>
        <location evidence="1">Centrosome</location>
    </subcellularLocation>
</comment>
<keyword evidence="4 6" id="KW-0175">Coiled coil</keyword>
<feature type="region of interest" description="Disordered" evidence="7">
    <location>
        <begin position="3288"/>
        <end position="3309"/>
    </location>
</feature>
<feature type="coiled-coil region" evidence="6">
    <location>
        <begin position="1518"/>
        <end position="1619"/>
    </location>
</feature>
<feature type="compositionally biased region" description="Basic and acidic residues" evidence="7">
    <location>
        <begin position="266"/>
        <end position="286"/>
    </location>
</feature>
<dbReference type="GO" id="GO:0005737">
    <property type="term" value="C:cytoplasm"/>
    <property type="evidence" value="ECO:0007669"/>
    <property type="project" value="UniProtKB-ARBA"/>
</dbReference>
<feature type="coiled-coil region" evidence="6">
    <location>
        <begin position="1662"/>
        <end position="1689"/>
    </location>
</feature>
<dbReference type="Pfam" id="PF10495">
    <property type="entry name" value="PACT_coil_coil"/>
    <property type="match status" value="1"/>
</dbReference>
<keyword evidence="3" id="KW-0597">Phosphoprotein</keyword>
<evidence type="ECO:0000256" key="3">
    <source>
        <dbReference type="ARBA" id="ARBA00022553"/>
    </source>
</evidence>
<feature type="domain" description="ELK" evidence="8">
    <location>
        <begin position="1985"/>
        <end position="2006"/>
    </location>
</feature>
<keyword evidence="5" id="KW-0206">Cytoskeleton</keyword>
<feature type="coiled-coil region" evidence="6">
    <location>
        <begin position="2596"/>
        <end position="2771"/>
    </location>
</feature>
<dbReference type="EMBL" id="BRZM01000004">
    <property type="protein sequence ID" value="GLD47932.1"/>
    <property type="molecule type" value="Genomic_DNA"/>
</dbReference>
<protein>
    <submittedName>
        <fullName evidence="9">A-kinase anchor protein 9-like protein</fullName>
    </submittedName>
</protein>
<feature type="region of interest" description="Disordered" evidence="7">
    <location>
        <begin position="177"/>
        <end position="245"/>
    </location>
</feature>
<dbReference type="InterPro" id="IPR028745">
    <property type="entry name" value="AKAP9/Pericentrin"/>
</dbReference>
<dbReference type="InterPro" id="IPR019528">
    <property type="entry name" value="PACT_domain"/>
</dbReference>
<keyword evidence="10" id="KW-1185">Reference proteome</keyword>
<feature type="coiled-coil region" evidence="6">
    <location>
        <begin position="2035"/>
        <end position="2083"/>
    </location>
</feature>
<evidence type="ECO:0000256" key="4">
    <source>
        <dbReference type="ARBA" id="ARBA00023054"/>
    </source>
</evidence>
<feature type="coiled-coil region" evidence="6">
    <location>
        <begin position="2501"/>
        <end position="2566"/>
    </location>
</feature>
<feature type="coiled-coil region" evidence="6">
    <location>
        <begin position="3521"/>
        <end position="3669"/>
    </location>
</feature>
<feature type="region of interest" description="Disordered" evidence="7">
    <location>
        <begin position="266"/>
        <end position="291"/>
    </location>
</feature>
<evidence type="ECO:0000313" key="9">
    <source>
        <dbReference type="EMBL" id="GLD47932.1"/>
    </source>
</evidence>
<dbReference type="PANTHER" id="PTHR44981">
    <property type="entry name" value="PERICENTRIN-LIKE PROTEIN, ISOFORM F"/>
    <property type="match status" value="1"/>
</dbReference>
<feature type="coiled-coil region" evidence="6">
    <location>
        <begin position="1400"/>
        <end position="1427"/>
    </location>
</feature>
<feature type="compositionally biased region" description="Polar residues" evidence="7">
    <location>
        <begin position="3116"/>
        <end position="3135"/>
    </location>
</feature>
<feature type="coiled-coil region" evidence="6">
    <location>
        <begin position="1182"/>
        <end position="1280"/>
    </location>
</feature>
<feature type="coiled-coil region" evidence="6">
    <location>
        <begin position="3461"/>
        <end position="3495"/>
    </location>
</feature>
<evidence type="ECO:0000313" key="10">
    <source>
        <dbReference type="Proteomes" id="UP001279410"/>
    </source>
</evidence>
<feature type="region of interest" description="Disordered" evidence="7">
    <location>
        <begin position="3107"/>
        <end position="3135"/>
    </location>
</feature>
<feature type="coiled-coil region" evidence="6">
    <location>
        <begin position="1077"/>
        <end position="1149"/>
    </location>
</feature>
<comment type="caution">
    <text evidence="9">The sequence shown here is derived from an EMBL/GenBank/DDBJ whole genome shotgun (WGS) entry which is preliminary data.</text>
</comment>
<feature type="coiled-coil region" evidence="6">
    <location>
        <begin position="2375"/>
        <end position="2466"/>
    </location>
</feature>
<dbReference type="GO" id="GO:0060090">
    <property type="term" value="F:molecular adaptor activity"/>
    <property type="evidence" value="ECO:0007669"/>
    <property type="project" value="InterPro"/>
</dbReference>
<feature type="coiled-coil region" evidence="6">
    <location>
        <begin position="2980"/>
        <end position="3021"/>
    </location>
</feature>
<feature type="compositionally biased region" description="Polar residues" evidence="7">
    <location>
        <begin position="183"/>
        <end position="197"/>
    </location>
</feature>
<feature type="coiled-coil region" evidence="6">
    <location>
        <begin position="2266"/>
        <end position="2345"/>
    </location>
</feature>
<dbReference type="InterPro" id="IPR005539">
    <property type="entry name" value="ELK_dom"/>
</dbReference>
<evidence type="ECO:0000256" key="1">
    <source>
        <dbReference type="ARBA" id="ARBA00004300"/>
    </source>
</evidence>
<evidence type="ECO:0000256" key="7">
    <source>
        <dbReference type="SAM" id="MobiDB-lite"/>
    </source>
</evidence>
<feature type="domain" description="ELK" evidence="8">
    <location>
        <begin position="1571"/>
        <end position="1592"/>
    </location>
</feature>
<dbReference type="SMART" id="SM01188">
    <property type="entry name" value="ELK"/>
    <property type="match status" value="9"/>
</dbReference>
<feature type="domain" description="ELK" evidence="8">
    <location>
        <begin position="1304"/>
        <end position="1327"/>
    </location>
</feature>
<feature type="region of interest" description="Disordered" evidence="7">
    <location>
        <begin position="3416"/>
        <end position="3436"/>
    </location>
</feature>
<feature type="region of interest" description="Disordered" evidence="7">
    <location>
        <begin position="2139"/>
        <end position="2159"/>
    </location>
</feature>
<feature type="coiled-coil region" evidence="6">
    <location>
        <begin position="1316"/>
        <end position="1347"/>
    </location>
</feature>
<evidence type="ECO:0000256" key="5">
    <source>
        <dbReference type="ARBA" id="ARBA00023212"/>
    </source>
</evidence>
<feature type="coiled-coil region" evidence="6">
    <location>
        <begin position="547"/>
        <end position="651"/>
    </location>
</feature>
<proteinExistence type="predicted"/>
<keyword evidence="2" id="KW-0963">Cytoplasm</keyword>
<feature type="region of interest" description="Disordered" evidence="7">
    <location>
        <begin position="2779"/>
        <end position="2819"/>
    </location>
</feature>
<organism evidence="9 10">
    <name type="scientific">Lates japonicus</name>
    <name type="common">Japanese lates</name>
    <dbReference type="NCBI Taxonomy" id="270547"/>
    <lineage>
        <taxon>Eukaryota</taxon>
        <taxon>Metazoa</taxon>
        <taxon>Chordata</taxon>
        <taxon>Craniata</taxon>
        <taxon>Vertebrata</taxon>
        <taxon>Euteleostomi</taxon>
        <taxon>Actinopterygii</taxon>
        <taxon>Neopterygii</taxon>
        <taxon>Teleostei</taxon>
        <taxon>Neoteleostei</taxon>
        <taxon>Acanthomorphata</taxon>
        <taxon>Carangaria</taxon>
        <taxon>Carangaria incertae sedis</taxon>
        <taxon>Centropomidae</taxon>
        <taxon>Lates</taxon>
    </lineage>
</organism>
<feature type="domain" description="ELK" evidence="8">
    <location>
        <begin position="981"/>
        <end position="1002"/>
    </location>
</feature>
<feature type="coiled-coil region" evidence="6">
    <location>
        <begin position="2203"/>
        <end position="2237"/>
    </location>
</feature>
<dbReference type="GO" id="GO:0005813">
    <property type="term" value="C:centrosome"/>
    <property type="evidence" value="ECO:0007669"/>
    <property type="project" value="UniProtKB-SubCell"/>
</dbReference>